<keyword evidence="2 4" id="KW-0238">DNA-binding</keyword>
<feature type="domain" description="HTH tetR-type" evidence="5">
    <location>
        <begin position="19"/>
        <end position="79"/>
    </location>
</feature>
<gene>
    <name evidence="6" type="ORF">Voc01_074990</name>
</gene>
<dbReference type="InterPro" id="IPR009057">
    <property type="entry name" value="Homeodomain-like_sf"/>
</dbReference>
<evidence type="ECO:0000313" key="6">
    <source>
        <dbReference type="EMBL" id="GIJ72582.1"/>
    </source>
</evidence>
<dbReference type="Proteomes" id="UP000635606">
    <property type="component" value="Unassembled WGS sequence"/>
</dbReference>
<dbReference type="Pfam" id="PF13305">
    <property type="entry name" value="TetR_C_33"/>
    <property type="match status" value="1"/>
</dbReference>
<evidence type="ECO:0000256" key="2">
    <source>
        <dbReference type="ARBA" id="ARBA00023125"/>
    </source>
</evidence>
<evidence type="ECO:0000256" key="4">
    <source>
        <dbReference type="PROSITE-ProRule" id="PRU00335"/>
    </source>
</evidence>
<dbReference type="InterPro" id="IPR050109">
    <property type="entry name" value="HTH-type_TetR-like_transc_reg"/>
</dbReference>
<protein>
    <recommendedName>
        <fullName evidence="5">HTH tetR-type domain-containing protein</fullName>
    </recommendedName>
</protein>
<dbReference type="EMBL" id="BOPH01000102">
    <property type="protein sequence ID" value="GIJ72582.1"/>
    <property type="molecule type" value="Genomic_DNA"/>
</dbReference>
<dbReference type="PROSITE" id="PS50977">
    <property type="entry name" value="HTH_TETR_2"/>
    <property type="match status" value="1"/>
</dbReference>
<evidence type="ECO:0000256" key="3">
    <source>
        <dbReference type="ARBA" id="ARBA00023163"/>
    </source>
</evidence>
<dbReference type="PANTHER" id="PTHR30055">
    <property type="entry name" value="HTH-TYPE TRANSCRIPTIONAL REGULATOR RUTR"/>
    <property type="match status" value="1"/>
</dbReference>
<proteinExistence type="predicted"/>
<sequence>MAGTYSGSSGPDRRSVRRRQTIEEALDIAVTVMEEVGVGGLSMSEIARRLGIRQPSLYKYFPSLHAVYDAVFARGLARSDAAVRAAVEPLAGGVARIRAGAAAWIRWAVENPALTQLLIWRPVPGFTPSEATFALSRRQMDDVRTEFAEAIRRGELHPDAATSEAQRLYTVVLSGVISQQMANEPGAGYHEGLFSSLTDLALDLFFARYAPTGGRHAKPRH</sequence>
<accession>A0A8J4EHV8</accession>
<keyword evidence="3" id="KW-0804">Transcription</keyword>
<organism evidence="6 7">
    <name type="scientific">Virgisporangium ochraceum</name>
    <dbReference type="NCBI Taxonomy" id="65505"/>
    <lineage>
        <taxon>Bacteria</taxon>
        <taxon>Bacillati</taxon>
        <taxon>Actinomycetota</taxon>
        <taxon>Actinomycetes</taxon>
        <taxon>Micromonosporales</taxon>
        <taxon>Micromonosporaceae</taxon>
        <taxon>Virgisporangium</taxon>
    </lineage>
</organism>
<keyword evidence="1" id="KW-0805">Transcription regulation</keyword>
<name>A0A8J4EHV8_9ACTN</name>
<dbReference type="Pfam" id="PF00440">
    <property type="entry name" value="TetR_N"/>
    <property type="match status" value="1"/>
</dbReference>
<evidence type="ECO:0000259" key="5">
    <source>
        <dbReference type="PROSITE" id="PS50977"/>
    </source>
</evidence>
<dbReference type="SUPFAM" id="SSF46689">
    <property type="entry name" value="Homeodomain-like"/>
    <property type="match status" value="1"/>
</dbReference>
<dbReference type="InterPro" id="IPR001647">
    <property type="entry name" value="HTH_TetR"/>
</dbReference>
<evidence type="ECO:0000313" key="7">
    <source>
        <dbReference type="Proteomes" id="UP000635606"/>
    </source>
</evidence>
<dbReference type="SUPFAM" id="SSF48498">
    <property type="entry name" value="Tetracyclin repressor-like, C-terminal domain"/>
    <property type="match status" value="1"/>
</dbReference>
<dbReference type="AlphaFoldDB" id="A0A8J4EHV8"/>
<dbReference type="Gene3D" id="1.10.357.10">
    <property type="entry name" value="Tetracycline Repressor, domain 2"/>
    <property type="match status" value="1"/>
</dbReference>
<comment type="caution">
    <text evidence="6">The sequence shown here is derived from an EMBL/GenBank/DDBJ whole genome shotgun (WGS) entry which is preliminary data.</text>
</comment>
<dbReference type="InterPro" id="IPR036271">
    <property type="entry name" value="Tet_transcr_reg_TetR-rel_C_sf"/>
</dbReference>
<evidence type="ECO:0000256" key="1">
    <source>
        <dbReference type="ARBA" id="ARBA00023015"/>
    </source>
</evidence>
<keyword evidence="7" id="KW-1185">Reference proteome</keyword>
<reference evidence="6" key="1">
    <citation type="submission" date="2021-01" db="EMBL/GenBank/DDBJ databases">
        <title>Whole genome shotgun sequence of Virgisporangium ochraceum NBRC 16418.</title>
        <authorList>
            <person name="Komaki H."/>
            <person name="Tamura T."/>
        </authorList>
    </citation>
    <scope>NUCLEOTIDE SEQUENCE</scope>
    <source>
        <strain evidence="6">NBRC 16418</strain>
    </source>
</reference>
<dbReference type="GO" id="GO:0003700">
    <property type="term" value="F:DNA-binding transcription factor activity"/>
    <property type="evidence" value="ECO:0007669"/>
    <property type="project" value="TreeGrafter"/>
</dbReference>
<dbReference type="RefSeq" id="WP_203932432.1">
    <property type="nucleotide sequence ID" value="NZ_BOPH01000102.1"/>
</dbReference>
<feature type="DNA-binding region" description="H-T-H motif" evidence="4">
    <location>
        <begin position="42"/>
        <end position="61"/>
    </location>
</feature>
<dbReference type="InterPro" id="IPR025996">
    <property type="entry name" value="MT1864/Rv1816-like_C"/>
</dbReference>
<dbReference type="PANTHER" id="PTHR30055:SF234">
    <property type="entry name" value="HTH-TYPE TRANSCRIPTIONAL REGULATOR BETI"/>
    <property type="match status" value="1"/>
</dbReference>
<dbReference type="GO" id="GO:0000976">
    <property type="term" value="F:transcription cis-regulatory region binding"/>
    <property type="evidence" value="ECO:0007669"/>
    <property type="project" value="TreeGrafter"/>
</dbReference>